<evidence type="ECO:0000259" key="1">
    <source>
        <dbReference type="PROSITE" id="PS51671"/>
    </source>
</evidence>
<dbReference type="Gene3D" id="3.30.2130.10">
    <property type="entry name" value="VC0802-like"/>
    <property type="match status" value="1"/>
</dbReference>
<dbReference type="InterPro" id="IPR002912">
    <property type="entry name" value="ACT_dom"/>
</dbReference>
<dbReference type="CDD" id="cd04882">
    <property type="entry name" value="ACT_Bt0572_2"/>
    <property type="match status" value="1"/>
</dbReference>
<dbReference type="InterPro" id="IPR045739">
    <property type="entry name" value="ACT_dom_pair"/>
</dbReference>
<sequence>MKVQQISIFIENQAGRLAEVTRCLAEGNINIRALSLADTQDFGILRLIVNDVQAARKLLEEKSFTVGITDVVAIKVPDKPGGMAAILAILDNCNINVEYMYAYVDRDFQDNAVIIFRFENLDDAIACLTAQGVDIVKGSELYGM</sequence>
<dbReference type="PANTHER" id="PTHR40099">
    <property type="entry name" value="ACETOLACTATE SYNTHASE, SMALL SUBUNIT"/>
    <property type="match status" value="1"/>
</dbReference>
<dbReference type="HOGENOM" id="CLU_136790_2_1_0"/>
<dbReference type="eggNOG" id="COG4747">
    <property type="taxonomic scope" value="Bacteria"/>
</dbReference>
<dbReference type="InterPro" id="IPR045865">
    <property type="entry name" value="ACT-like_dom_sf"/>
</dbReference>
<reference evidence="2 3" key="1">
    <citation type="submission" date="2010-12" db="EMBL/GenBank/DDBJ databases">
        <title>Complete sequence of Desulfurispirillum indicum S5.</title>
        <authorList>
            <consortium name="US DOE Joint Genome Institute"/>
            <person name="Lucas S."/>
            <person name="Copeland A."/>
            <person name="Lapidus A."/>
            <person name="Cheng J.-F."/>
            <person name="Goodwin L."/>
            <person name="Pitluck S."/>
            <person name="Chertkov O."/>
            <person name="Held B."/>
            <person name="Detter J.C."/>
            <person name="Han C."/>
            <person name="Tapia R."/>
            <person name="Land M."/>
            <person name="Hauser L."/>
            <person name="Kyrpides N."/>
            <person name="Ivanova N."/>
            <person name="Mikhailova N."/>
            <person name="Haggblom M."/>
            <person name="Rauschenbach I."/>
            <person name="Bini E."/>
            <person name="Woyke T."/>
        </authorList>
    </citation>
    <scope>NUCLEOTIDE SEQUENCE [LARGE SCALE GENOMIC DNA]</scope>
    <source>
        <strain evidence="3">ATCC BAA-1389 / DSM 22839 / S5</strain>
    </source>
</reference>
<organism evidence="2 3">
    <name type="scientific">Desulfurispirillum indicum (strain ATCC BAA-1389 / DSM 22839 / S5)</name>
    <dbReference type="NCBI Taxonomy" id="653733"/>
    <lineage>
        <taxon>Bacteria</taxon>
        <taxon>Pseudomonadati</taxon>
        <taxon>Chrysiogenota</taxon>
        <taxon>Chrysiogenia</taxon>
        <taxon>Chrysiogenales</taxon>
        <taxon>Chrysiogenaceae</taxon>
        <taxon>Desulfurispirillum</taxon>
    </lineage>
</organism>
<evidence type="ECO:0000313" key="3">
    <source>
        <dbReference type="Proteomes" id="UP000002572"/>
    </source>
</evidence>
<dbReference type="PANTHER" id="PTHR40099:SF1">
    <property type="entry name" value="ACETOLACTATE SYNTHASE, SMALL SUBUNIT"/>
    <property type="match status" value="1"/>
</dbReference>
<dbReference type="Pfam" id="PF19571">
    <property type="entry name" value="ACT_8"/>
    <property type="match status" value="1"/>
</dbReference>
<proteinExistence type="predicted"/>
<accession>E6W5L9</accession>
<name>E6W5L9_DESIS</name>
<dbReference type="OrthoDB" id="9790662at2"/>
<dbReference type="PROSITE" id="PS51671">
    <property type="entry name" value="ACT"/>
    <property type="match status" value="1"/>
</dbReference>
<dbReference type="Proteomes" id="UP000002572">
    <property type="component" value="Chromosome"/>
</dbReference>
<dbReference type="EMBL" id="CP002432">
    <property type="protein sequence ID" value="ADU66050.1"/>
    <property type="molecule type" value="Genomic_DNA"/>
</dbReference>
<dbReference type="InParanoid" id="E6W5L9"/>
<dbReference type="KEGG" id="din:Selin_1315"/>
<dbReference type="CDD" id="cd04908">
    <property type="entry name" value="ACT_Bt0572_1"/>
    <property type="match status" value="1"/>
</dbReference>
<protein>
    <submittedName>
        <fullName evidence="2">Amino acid-binding ACT domain protein</fullName>
    </submittedName>
</protein>
<dbReference type="SUPFAM" id="SSF55021">
    <property type="entry name" value="ACT-like"/>
    <property type="match status" value="2"/>
</dbReference>
<feature type="domain" description="ACT" evidence="1">
    <location>
        <begin position="5"/>
        <end position="76"/>
    </location>
</feature>
<dbReference type="RefSeq" id="WP_013505931.1">
    <property type="nucleotide sequence ID" value="NC_014836.1"/>
</dbReference>
<dbReference type="AlphaFoldDB" id="E6W5L9"/>
<gene>
    <name evidence="2" type="ordered locus">Selin_1315</name>
</gene>
<keyword evidence="3" id="KW-1185">Reference proteome</keyword>
<evidence type="ECO:0000313" key="2">
    <source>
        <dbReference type="EMBL" id="ADU66050.1"/>
    </source>
</evidence>
<dbReference type="STRING" id="653733.Selin_1315"/>